<proteinExistence type="predicted"/>
<dbReference type="EMBL" id="KB454604">
    <property type="protein sequence ID" value="EME26119.1"/>
    <property type="molecule type" value="Genomic_DNA"/>
</dbReference>
<reference evidence="2" key="1">
    <citation type="journal article" date="2013" name="Science">
        <title>Gene transfer from bacteria and archaea facilitated evolution of an extremophilic eukaryote.</title>
        <authorList>
            <person name="Schonknecht G."/>
            <person name="Chen W.H."/>
            <person name="Ternes C.M."/>
            <person name="Barbier G.G."/>
            <person name="Shrestha R.P."/>
            <person name="Stanke M."/>
            <person name="Brautigam A."/>
            <person name="Baker B.J."/>
            <person name="Banfield J.F."/>
            <person name="Garavito R.M."/>
            <person name="Carr K."/>
            <person name="Wilkerson C."/>
            <person name="Rensing S.A."/>
            <person name="Gagneul D."/>
            <person name="Dickenson N.E."/>
            <person name="Oesterhelt C."/>
            <person name="Lercher M.J."/>
            <person name="Weber A.P."/>
        </authorList>
    </citation>
    <scope>NUCLEOTIDE SEQUENCE [LARGE SCALE GENOMIC DNA]</scope>
    <source>
        <strain evidence="2">074W</strain>
    </source>
</reference>
<protein>
    <submittedName>
        <fullName evidence="1">Uncharacterized protein</fullName>
    </submittedName>
</protein>
<dbReference type="Proteomes" id="UP000030680">
    <property type="component" value="Unassembled WGS sequence"/>
</dbReference>
<dbReference type="RefSeq" id="XP_005702639.1">
    <property type="nucleotide sequence ID" value="XM_005702582.1"/>
</dbReference>
<evidence type="ECO:0000313" key="1">
    <source>
        <dbReference type="EMBL" id="EME26119.1"/>
    </source>
</evidence>
<name>M2XRP7_GALSU</name>
<accession>M2XRP7</accession>
<dbReference type="Gramene" id="EME26119">
    <property type="protein sequence ID" value="EME26119"/>
    <property type="gene ID" value="Gasu_62350"/>
</dbReference>
<evidence type="ECO:0000313" key="2">
    <source>
        <dbReference type="Proteomes" id="UP000030680"/>
    </source>
</evidence>
<dbReference type="GeneID" id="17085104"/>
<dbReference type="KEGG" id="gsl:Gasu_62350"/>
<dbReference type="AlphaFoldDB" id="M2XRP7"/>
<sequence length="98" mass="11737">MREWKRFSLSRIHSIKYHYCLQVFSEEKETGVVDSYRNWILMICTCVQENDSVNTPLQSFKYFGDTFKHNSKLKAFRLKAIFGVNLRYCRVVAMIQNE</sequence>
<keyword evidence="2" id="KW-1185">Reference proteome</keyword>
<organism evidence="1 2">
    <name type="scientific">Galdieria sulphuraria</name>
    <name type="common">Red alga</name>
    <dbReference type="NCBI Taxonomy" id="130081"/>
    <lineage>
        <taxon>Eukaryota</taxon>
        <taxon>Rhodophyta</taxon>
        <taxon>Bangiophyceae</taxon>
        <taxon>Galdieriales</taxon>
        <taxon>Galdieriaceae</taxon>
        <taxon>Galdieria</taxon>
    </lineage>
</organism>
<gene>
    <name evidence="1" type="ORF">Gasu_62350</name>
</gene>